<comment type="caution">
    <text evidence="3">The sequence shown here is derived from an EMBL/GenBank/DDBJ whole genome shotgun (WGS) entry which is preliminary data.</text>
</comment>
<dbReference type="GO" id="GO:0008236">
    <property type="term" value="F:serine-type peptidase activity"/>
    <property type="evidence" value="ECO:0007669"/>
    <property type="project" value="InterPro"/>
</dbReference>
<accession>A0A134B7I4</accession>
<evidence type="ECO:0000313" key="4">
    <source>
        <dbReference type="Proteomes" id="UP000070224"/>
    </source>
</evidence>
<sequence>MKHLTKLLAVLGLLLSLACCTTEREYTADPYANYDRLWEILDRGYCYFDLKLPQGTTWRDLYHKHRRDLRPTMTTDSLFLVMSQLLAELRDGHVNLISTFDYGRYWQWRSEGPRSYDETLIESYLGNDYHIAGGLAYKSLDYPKGVRRAEPIGYVRVASFSSAISSSNVNAVLNRLKACNGLILDLRNNGGGQVTTSDMLAQHFIRERKLVGYISHKTGPAHDAFSRRTPFYLDTLQAGTIWLKPVVVLVNQGVYSAANDFTLRMKGLPQVKIVGVKTGGGGGLPMSSELPNGWAVRFSSSRTYDADGADIEQGITPDVVLKDEIARGAEVDPYIEASASLLTRWILQIKSKQKKQ</sequence>
<evidence type="ECO:0000313" key="3">
    <source>
        <dbReference type="EMBL" id="KXB75899.1"/>
    </source>
</evidence>
<dbReference type="Pfam" id="PF14684">
    <property type="entry name" value="Tricorn_C1"/>
    <property type="match status" value="1"/>
</dbReference>
<dbReference type="Pfam" id="PF03572">
    <property type="entry name" value="Peptidase_S41"/>
    <property type="match status" value="1"/>
</dbReference>
<protein>
    <submittedName>
        <fullName evidence="3">Peptidase, S41 family</fullName>
    </submittedName>
</protein>
<dbReference type="CDD" id="cd07563">
    <property type="entry name" value="Peptidase_S41_IRBP"/>
    <property type="match status" value="1"/>
</dbReference>
<dbReference type="AlphaFoldDB" id="A0A134B7I4"/>
<dbReference type="STRING" id="322095.HMPREF3185_01241"/>
<feature type="chain" id="PRO_5007462327" evidence="1">
    <location>
        <begin position="22"/>
        <end position="356"/>
    </location>
</feature>
<evidence type="ECO:0000259" key="2">
    <source>
        <dbReference type="SMART" id="SM00245"/>
    </source>
</evidence>
<dbReference type="Gene3D" id="3.90.226.10">
    <property type="entry name" value="2-enoyl-CoA Hydratase, Chain A, domain 1"/>
    <property type="match status" value="1"/>
</dbReference>
<dbReference type="SUPFAM" id="SSF52096">
    <property type="entry name" value="ClpP/crotonase"/>
    <property type="match status" value="1"/>
</dbReference>
<dbReference type="RefSeq" id="WP_060935515.1">
    <property type="nucleotide sequence ID" value="NZ_KQ960447.1"/>
</dbReference>
<dbReference type="SMART" id="SM00245">
    <property type="entry name" value="TSPc"/>
    <property type="match status" value="1"/>
</dbReference>
<name>A0A134B7I4_9PORP</name>
<dbReference type="EMBL" id="LSDK01000083">
    <property type="protein sequence ID" value="KXB75899.1"/>
    <property type="molecule type" value="Genomic_DNA"/>
</dbReference>
<dbReference type="OrthoDB" id="6397760at2"/>
<dbReference type="PROSITE" id="PS51257">
    <property type="entry name" value="PROKAR_LIPOPROTEIN"/>
    <property type="match status" value="1"/>
</dbReference>
<feature type="signal peptide" evidence="1">
    <location>
        <begin position="1"/>
        <end position="21"/>
    </location>
</feature>
<dbReference type="GO" id="GO:0006508">
    <property type="term" value="P:proteolysis"/>
    <property type="evidence" value="ECO:0007669"/>
    <property type="project" value="InterPro"/>
</dbReference>
<organism evidence="3 4">
    <name type="scientific">Porphyromonas somerae</name>
    <dbReference type="NCBI Taxonomy" id="322095"/>
    <lineage>
        <taxon>Bacteria</taxon>
        <taxon>Pseudomonadati</taxon>
        <taxon>Bacteroidota</taxon>
        <taxon>Bacteroidia</taxon>
        <taxon>Bacteroidales</taxon>
        <taxon>Porphyromonadaceae</taxon>
        <taxon>Porphyromonas</taxon>
    </lineage>
</organism>
<keyword evidence="1" id="KW-0732">Signal</keyword>
<dbReference type="PANTHER" id="PTHR11261:SF3">
    <property type="entry name" value="RETINOL-BINDING PROTEIN 3"/>
    <property type="match status" value="1"/>
</dbReference>
<dbReference type="Gene3D" id="3.30.750.44">
    <property type="match status" value="1"/>
</dbReference>
<reference evidence="4" key="1">
    <citation type="submission" date="2016-01" db="EMBL/GenBank/DDBJ databases">
        <authorList>
            <person name="Mitreva M."/>
            <person name="Pepin K.H."/>
            <person name="Mihindukulasuriya K.A."/>
            <person name="Fulton R."/>
            <person name="Fronick C."/>
            <person name="O'Laughlin M."/>
            <person name="Miner T."/>
            <person name="Herter B."/>
            <person name="Rosa B.A."/>
            <person name="Cordes M."/>
            <person name="Tomlinson C."/>
            <person name="Wollam A."/>
            <person name="Palsikar V.B."/>
            <person name="Mardis E.R."/>
            <person name="Wilson R.K."/>
        </authorList>
    </citation>
    <scope>NUCLEOTIDE SEQUENCE [LARGE SCALE GENOMIC DNA]</scope>
    <source>
        <strain evidence="4">KA00683</strain>
    </source>
</reference>
<gene>
    <name evidence="3" type="ORF">HMPREF3185_01241</name>
</gene>
<dbReference type="PANTHER" id="PTHR11261">
    <property type="entry name" value="INTERPHOTORECEPTOR RETINOID-BINDING PROTEIN"/>
    <property type="match status" value="1"/>
</dbReference>
<keyword evidence="4" id="KW-1185">Reference proteome</keyword>
<dbReference type="InterPro" id="IPR005151">
    <property type="entry name" value="Tail-specific_protease"/>
</dbReference>
<feature type="domain" description="Tail specific protease" evidence="2">
    <location>
        <begin position="113"/>
        <end position="322"/>
    </location>
</feature>
<dbReference type="InterPro" id="IPR028204">
    <property type="entry name" value="Tricorn_C1"/>
</dbReference>
<proteinExistence type="predicted"/>
<dbReference type="Proteomes" id="UP000070224">
    <property type="component" value="Unassembled WGS sequence"/>
</dbReference>
<evidence type="ECO:0000256" key="1">
    <source>
        <dbReference type="SAM" id="SignalP"/>
    </source>
</evidence>
<dbReference type="InterPro" id="IPR029045">
    <property type="entry name" value="ClpP/crotonase-like_dom_sf"/>
</dbReference>
<dbReference type="PATRIC" id="fig|322095.3.peg.1225"/>